<evidence type="ECO:0000256" key="6">
    <source>
        <dbReference type="SAM" id="SignalP"/>
    </source>
</evidence>
<proteinExistence type="inferred from homology"/>
<evidence type="ECO:0000256" key="2">
    <source>
        <dbReference type="ARBA" id="ARBA00022670"/>
    </source>
</evidence>
<dbReference type="Proteomes" id="UP000077266">
    <property type="component" value="Unassembled WGS sequence"/>
</dbReference>
<dbReference type="InterPro" id="IPR008758">
    <property type="entry name" value="Peptidase_S28"/>
</dbReference>
<evidence type="ECO:0000256" key="5">
    <source>
        <dbReference type="ARBA" id="ARBA00023180"/>
    </source>
</evidence>
<protein>
    <recommendedName>
        <fullName evidence="9">Peptidase S28</fullName>
    </recommendedName>
</protein>
<gene>
    <name evidence="7" type="ORF">EXIGLDRAFT_692920</name>
</gene>
<dbReference type="GO" id="GO:0008239">
    <property type="term" value="F:dipeptidyl-peptidase activity"/>
    <property type="evidence" value="ECO:0007669"/>
    <property type="project" value="TreeGrafter"/>
</dbReference>
<feature type="signal peptide" evidence="6">
    <location>
        <begin position="1"/>
        <end position="18"/>
    </location>
</feature>
<keyword evidence="8" id="KW-1185">Reference proteome</keyword>
<dbReference type="GO" id="GO:0070008">
    <property type="term" value="F:serine-type exopeptidase activity"/>
    <property type="evidence" value="ECO:0007669"/>
    <property type="project" value="InterPro"/>
</dbReference>
<reference evidence="7 8" key="1">
    <citation type="journal article" date="2016" name="Mol. Biol. Evol.">
        <title>Comparative Genomics of Early-Diverging Mushroom-Forming Fungi Provides Insights into the Origins of Lignocellulose Decay Capabilities.</title>
        <authorList>
            <person name="Nagy L.G."/>
            <person name="Riley R."/>
            <person name="Tritt A."/>
            <person name="Adam C."/>
            <person name="Daum C."/>
            <person name="Floudas D."/>
            <person name="Sun H."/>
            <person name="Yadav J.S."/>
            <person name="Pangilinan J."/>
            <person name="Larsson K.H."/>
            <person name="Matsuura K."/>
            <person name="Barry K."/>
            <person name="Labutti K."/>
            <person name="Kuo R."/>
            <person name="Ohm R.A."/>
            <person name="Bhattacharya S.S."/>
            <person name="Shirouzu T."/>
            <person name="Yoshinaga Y."/>
            <person name="Martin F.M."/>
            <person name="Grigoriev I.V."/>
            <person name="Hibbett D.S."/>
        </authorList>
    </citation>
    <scope>NUCLEOTIDE SEQUENCE [LARGE SCALE GENOMIC DNA]</scope>
    <source>
        <strain evidence="7 8">HHB12029</strain>
    </source>
</reference>
<keyword evidence="3 6" id="KW-0732">Signal</keyword>
<dbReference type="Pfam" id="PF05577">
    <property type="entry name" value="Peptidase_S28"/>
    <property type="match status" value="1"/>
</dbReference>
<evidence type="ECO:0000313" key="7">
    <source>
        <dbReference type="EMBL" id="KZV92277.1"/>
    </source>
</evidence>
<dbReference type="OrthoDB" id="2130629at2759"/>
<dbReference type="FunFam" id="3.40.50.1820:FF:000368">
    <property type="entry name" value="Unplaced genomic scaffold supercont2.8, whole genome shotgun sequence"/>
    <property type="match status" value="1"/>
</dbReference>
<evidence type="ECO:0000313" key="8">
    <source>
        <dbReference type="Proteomes" id="UP000077266"/>
    </source>
</evidence>
<evidence type="ECO:0000256" key="1">
    <source>
        <dbReference type="ARBA" id="ARBA00011079"/>
    </source>
</evidence>
<dbReference type="Gene3D" id="3.40.50.1820">
    <property type="entry name" value="alpha/beta hydrolase"/>
    <property type="match status" value="2"/>
</dbReference>
<dbReference type="GO" id="GO:0006508">
    <property type="term" value="P:proteolysis"/>
    <property type="evidence" value="ECO:0007669"/>
    <property type="project" value="UniProtKB-KW"/>
</dbReference>
<keyword evidence="5" id="KW-0325">Glycoprotein</keyword>
<organism evidence="7 8">
    <name type="scientific">Exidia glandulosa HHB12029</name>
    <dbReference type="NCBI Taxonomy" id="1314781"/>
    <lineage>
        <taxon>Eukaryota</taxon>
        <taxon>Fungi</taxon>
        <taxon>Dikarya</taxon>
        <taxon>Basidiomycota</taxon>
        <taxon>Agaricomycotina</taxon>
        <taxon>Agaricomycetes</taxon>
        <taxon>Auriculariales</taxon>
        <taxon>Exidiaceae</taxon>
        <taxon>Exidia</taxon>
    </lineage>
</organism>
<keyword evidence="2" id="KW-0645">Protease</keyword>
<evidence type="ECO:0000256" key="3">
    <source>
        <dbReference type="ARBA" id="ARBA00022729"/>
    </source>
</evidence>
<name>A0A165HPM0_EXIGL</name>
<accession>A0A165HPM0</accession>
<dbReference type="AlphaFoldDB" id="A0A165HPM0"/>
<comment type="similarity">
    <text evidence="1">Belongs to the peptidase S28 family.</text>
</comment>
<evidence type="ECO:0008006" key="9">
    <source>
        <dbReference type="Google" id="ProtNLM"/>
    </source>
</evidence>
<dbReference type="InterPro" id="IPR029058">
    <property type="entry name" value="AB_hydrolase_fold"/>
</dbReference>
<dbReference type="InParanoid" id="A0A165HPM0"/>
<sequence length="553" mass="61788">MFGKVAILAAACSTLCAASGSSMNDMRLGAQSVNSWRLSQHAATSKPALVLQDGTQPLESAEFPARWFRQPLDHFDKSRSDTFLQRYWFSDRHYKPGGPVIVLDGGETSGEGRLPFLDTGIVDILTKATNGLGVVLEHRYYGLSIPVLNFTTDSLRFLNNNQSAADSANFMANIKFPGIDDDLTAPGTPWIYYGVRARAAHMRVLYPDLTFGAIASSAVTHAAIVFWEYYEVIRLHAPTDCVARIQRTIELVDRILQVKLLRKPLKKLFGLEDLEHDDDFASVLEAPLGGWQARNWDPAVSGTSFEAFCSVLEGEQLQPVKLGPFELDAAALNYAAYVKAYVRRNCPEGYNVEECFGTYDTAKYSDVSLASDWRLWMFQVCTEWGYFMTAPPDPTHPRIISRLITLEYVSRICKVAYPPGKHFRVPRLPDVVGAVNSLGDFAIAADRLAFIDGTADPWMPATPHSWYAEPREDTVSRPFKEIYDGVHHWDENGLVNAADEPPRIRAIHQEEVSFVTAWLKEFNVTAAREARPAVRERLAGIMRLDLLDVESTA</sequence>
<dbReference type="PANTHER" id="PTHR11010:SF117">
    <property type="entry name" value="SERINE PROTEASE 16"/>
    <property type="match status" value="1"/>
</dbReference>
<dbReference type="PANTHER" id="PTHR11010">
    <property type="entry name" value="PROTEASE S28 PRO-X CARBOXYPEPTIDASE-RELATED"/>
    <property type="match status" value="1"/>
</dbReference>
<keyword evidence="4" id="KW-0378">Hydrolase</keyword>
<evidence type="ECO:0000256" key="4">
    <source>
        <dbReference type="ARBA" id="ARBA00022801"/>
    </source>
</evidence>
<dbReference type="EMBL" id="KV426011">
    <property type="protein sequence ID" value="KZV92277.1"/>
    <property type="molecule type" value="Genomic_DNA"/>
</dbReference>
<feature type="chain" id="PRO_5007858785" description="Peptidase S28" evidence="6">
    <location>
        <begin position="19"/>
        <end position="553"/>
    </location>
</feature>